<accession>A0A0E9S5I2</accession>
<protein>
    <submittedName>
        <fullName evidence="1">Uncharacterized protein</fullName>
    </submittedName>
</protein>
<dbReference type="AlphaFoldDB" id="A0A0E9S5I2"/>
<dbReference type="EMBL" id="GBXM01072120">
    <property type="protein sequence ID" value="JAH36457.1"/>
    <property type="molecule type" value="Transcribed_RNA"/>
</dbReference>
<sequence length="58" mass="6896">MSPMKAAGCSFLIPKLTCRILPSHKRKLLLKLQRRFRIDGEPTPFPRQQVLFYFIIFF</sequence>
<evidence type="ECO:0000313" key="1">
    <source>
        <dbReference type="EMBL" id="JAH36457.1"/>
    </source>
</evidence>
<organism evidence="1">
    <name type="scientific">Anguilla anguilla</name>
    <name type="common">European freshwater eel</name>
    <name type="synonym">Muraena anguilla</name>
    <dbReference type="NCBI Taxonomy" id="7936"/>
    <lineage>
        <taxon>Eukaryota</taxon>
        <taxon>Metazoa</taxon>
        <taxon>Chordata</taxon>
        <taxon>Craniata</taxon>
        <taxon>Vertebrata</taxon>
        <taxon>Euteleostomi</taxon>
        <taxon>Actinopterygii</taxon>
        <taxon>Neopterygii</taxon>
        <taxon>Teleostei</taxon>
        <taxon>Anguilliformes</taxon>
        <taxon>Anguillidae</taxon>
        <taxon>Anguilla</taxon>
    </lineage>
</organism>
<reference evidence="1" key="1">
    <citation type="submission" date="2014-11" db="EMBL/GenBank/DDBJ databases">
        <authorList>
            <person name="Amaro Gonzalez C."/>
        </authorList>
    </citation>
    <scope>NUCLEOTIDE SEQUENCE</scope>
</reference>
<name>A0A0E9S5I2_ANGAN</name>
<reference evidence="1" key="2">
    <citation type="journal article" date="2015" name="Fish Shellfish Immunol.">
        <title>Early steps in the European eel (Anguilla anguilla)-Vibrio vulnificus interaction in the gills: Role of the RtxA13 toxin.</title>
        <authorList>
            <person name="Callol A."/>
            <person name="Pajuelo D."/>
            <person name="Ebbesson L."/>
            <person name="Teles M."/>
            <person name="MacKenzie S."/>
            <person name="Amaro C."/>
        </authorList>
    </citation>
    <scope>NUCLEOTIDE SEQUENCE</scope>
</reference>
<proteinExistence type="predicted"/>